<dbReference type="SUPFAM" id="SSF46955">
    <property type="entry name" value="Putative DNA-binding domain"/>
    <property type="match status" value="1"/>
</dbReference>
<protein>
    <recommendedName>
        <fullName evidence="1">AbiEi antitoxin N-terminal domain-containing protein</fullName>
    </recommendedName>
</protein>
<organism evidence="2 3">
    <name type="scientific">Paraconexibacter antarcticus</name>
    <dbReference type="NCBI Taxonomy" id="2949664"/>
    <lineage>
        <taxon>Bacteria</taxon>
        <taxon>Bacillati</taxon>
        <taxon>Actinomycetota</taxon>
        <taxon>Thermoleophilia</taxon>
        <taxon>Solirubrobacterales</taxon>
        <taxon>Paraconexibacteraceae</taxon>
        <taxon>Paraconexibacter</taxon>
    </lineage>
</organism>
<reference evidence="2 3" key="1">
    <citation type="submission" date="2022-06" db="EMBL/GenBank/DDBJ databases">
        <title>Paraconexibacter antarcticus.</title>
        <authorList>
            <person name="Kim C.S."/>
        </authorList>
    </citation>
    <scope>NUCLEOTIDE SEQUENCE [LARGE SCALE GENOMIC DNA]</scope>
    <source>
        <strain evidence="2 3">02-257</strain>
    </source>
</reference>
<proteinExistence type="predicted"/>
<gene>
    <name evidence="2" type="ORF">NBH00_21455</name>
</gene>
<dbReference type="EMBL" id="CP098502">
    <property type="protein sequence ID" value="UTI63898.1"/>
    <property type="molecule type" value="Genomic_DNA"/>
</dbReference>
<feature type="domain" description="AbiEi antitoxin N-terminal" evidence="1">
    <location>
        <begin position="33"/>
        <end position="68"/>
    </location>
</feature>
<evidence type="ECO:0000313" key="3">
    <source>
        <dbReference type="Proteomes" id="UP001056035"/>
    </source>
</evidence>
<sequence length="87" mass="9738">MTTVPSTPDRAHHPLPAHLVAIEVCAERPEPPLTREQAAAAIGIHPRTLDRWVERGRVATINLHGTLRIAAAEVREASRYTRWTRFA</sequence>
<evidence type="ECO:0000259" key="1">
    <source>
        <dbReference type="Pfam" id="PF13338"/>
    </source>
</evidence>
<dbReference type="Pfam" id="PF13338">
    <property type="entry name" value="AbiEi_4"/>
    <property type="match status" value="1"/>
</dbReference>
<dbReference type="InterPro" id="IPR009061">
    <property type="entry name" value="DNA-bd_dom_put_sf"/>
</dbReference>
<evidence type="ECO:0000313" key="2">
    <source>
        <dbReference type="EMBL" id="UTI63898.1"/>
    </source>
</evidence>
<dbReference type="RefSeq" id="WP_254570618.1">
    <property type="nucleotide sequence ID" value="NZ_CP098502.1"/>
</dbReference>
<keyword evidence="3" id="KW-1185">Reference proteome</keyword>
<dbReference type="Proteomes" id="UP001056035">
    <property type="component" value="Chromosome"/>
</dbReference>
<accession>A0ABY5DRL8</accession>
<name>A0ABY5DRL8_9ACTN</name>
<dbReference type="InterPro" id="IPR025159">
    <property type="entry name" value="AbiEi_N"/>
</dbReference>